<organism evidence="1 2">
    <name type="scientific">Paramarasmius palmivorus</name>
    <dbReference type="NCBI Taxonomy" id="297713"/>
    <lineage>
        <taxon>Eukaryota</taxon>
        <taxon>Fungi</taxon>
        <taxon>Dikarya</taxon>
        <taxon>Basidiomycota</taxon>
        <taxon>Agaricomycotina</taxon>
        <taxon>Agaricomycetes</taxon>
        <taxon>Agaricomycetidae</taxon>
        <taxon>Agaricales</taxon>
        <taxon>Marasmiineae</taxon>
        <taxon>Marasmiaceae</taxon>
        <taxon>Paramarasmius</taxon>
    </lineage>
</organism>
<protein>
    <submittedName>
        <fullName evidence="1">Uncharacterized protein</fullName>
    </submittedName>
</protein>
<sequence length="202" mass="23008">MAQSMSDSDFHMLLSASVPVHQEFFCRLVESYPRMQNGLLGSIRGVQNNRAKQMEMFLLRNFAEFPIHFQKRYPDVAILTERFRRNVNTVLESLGAAIEGDQLRMYITRLAECPPGESTTERDLSSISISRLWAVEVVRLQGYLLLDRDSQVDPMSTLYDTYTLNWLVGALARFLGVQVVHGANLVESANSVFDELLLGFRI</sequence>
<accession>A0AAW0CAF1</accession>
<reference evidence="1 2" key="1">
    <citation type="submission" date="2024-01" db="EMBL/GenBank/DDBJ databases">
        <title>A draft genome for a cacao thread blight-causing isolate of Paramarasmius palmivorus.</title>
        <authorList>
            <person name="Baruah I.K."/>
            <person name="Bukari Y."/>
            <person name="Amoako-Attah I."/>
            <person name="Meinhardt L.W."/>
            <person name="Bailey B.A."/>
            <person name="Cohen S.P."/>
        </authorList>
    </citation>
    <scope>NUCLEOTIDE SEQUENCE [LARGE SCALE GENOMIC DNA]</scope>
    <source>
        <strain evidence="1 2">GH-12</strain>
    </source>
</reference>
<dbReference type="EMBL" id="JAYKXP010000052">
    <property type="protein sequence ID" value="KAK7035553.1"/>
    <property type="molecule type" value="Genomic_DNA"/>
</dbReference>
<evidence type="ECO:0000313" key="1">
    <source>
        <dbReference type="EMBL" id="KAK7035553.1"/>
    </source>
</evidence>
<dbReference type="Proteomes" id="UP001383192">
    <property type="component" value="Unassembled WGS sequence"/>
</dbReference>
<proteinExistence type="predicted"/>
<keyword evidence="2" id="KW-1185">Reference proteome</keyword>
<name>A0AAW0CAF1_9AGAR</name>
<evidence type="ECO:0000313" key="2">
    <source>
        <dbReference type="Proteomes" id="UP001383192"/>
    </source>
</evidence>
<gene>
    <name evidence="1" type="ORF">VNI00_011846</name>
</gene>
<comment type="caution">
    <text evidence="1">The sequence shown here is derived from an EMBL/GenBank/DDBJ whole genome shotgun (WGS) entry which is preliminary data.</text>
</comment>
<dbReference type="AlphaFoldDB" id="A0AAW0CAF1"/>